<comment type="caution">
    <text evidence="2">The sequence shown here is derived from an EMBL/GenBank/DDBJ whole genome shotgun (WGS) entry which is preliminary data.</text>
</comment>
<organism evidence="2 5">
    <name type="scientific">Streptomyces radicis</name>
    <dbReference type="NCBI Taxonomy" id="1750517"/>
    <lineage>
        <taxon>Bacteria</taxon>
        <taxon>Bacillati</taxon>
        <taxon>Actinomycetota</taxon>
        <taxon>Actinomycetes</taxon>
        <taxon>Kitasatosporales</taxon>
        <taxon>Streptomycetaceae</taxon>
        <taxon>Streptomyces</taxon>
    </lineage>
</organism>
<dbReference type="Pfam" id="PF13460">
    <property type="entry name" value="NAD_binding_10"/>
    <property type="match status" value="1"/>
</dbReference>
<evidence type="ECO:0000313" key="2">
    <source>
        <dbReference type="EMBL" id="RKN06889.1"/>
    </source>
</evidence>
<name>A0A3A9W214_9ACTN</name>
<dbReference type="Gene3D" id="3.40.50.720">
    <property type="entry name" value="NAD(P)-binding Rossmann-like Domain"/>
    <property type="match status" value="1"/>
</dbReference>
<dbReference type="AlphaFoldDB" id="A0A3A9W214"/>
<evidence type="ECO:0000259" key="1">
    <source>
        <dbReference type="Pfam" id="PF13460"/>
    </source>
</evidence>
<evidence type="ECO:0000313" key="3">
    <source>
        <dbReference type="EMBL" id="RKN19507.1"/>
    </source>
</evidence>
<accession>A0A3A9W214</accession>
<dbReference type="OrthoDB" id="9798632at2"/>
<gene>
    <name evidence="3" type="ORF">D7318_20535</name>
    <name evidence="2" type="ORF">D7319_21070</name>
</gene>
<proteinExistence type="predicted"/>
<dbReference type="SUPFAM" id="SSF51735">
    <property type="entry name" value="NAD(P)-binding Rossmann-fold domains"/>
    <property type="match status" value="1"/>
</dbReference>
<dbReference type="PANTHER" id="PTHR14097:SF8">
    <property type="entry name" value="NAD(P)-BINDING DOMAIN-CONTAINING PROTEIN"/>
    <property type="match status" value="1"/>
</dbReference>
<evidence type="ECO:0000313" key="5">
    <source>
        <dbReference type="Proteomes" id="UP000275024"/>
    </source>
</evidence>
<protein>
    <submittedName>
        <fullName evidence="2">Epimerase</fullName>
    </submittedName>
</protein>
<dbReference type="EMBL" id="RBDY01000016">
    <property type="protein sequence ID" value="RKN19507.1"/>
    <property type="molecule type" value="Genomic_DNA"/>
</dbReference>
<sequence length="222" mass="23725">MHVVVFGATGMIGHGALLAALDADDVTTVTAVVRRPLAVRHPKLREVVHDDFTDYGGVAERFAGADACFFCLGVSSAGLSEERYTEITRDYPLAAARALAEVNPRLAFVYVSGAGADPTSGTMWARVKGRAEEDLHATGLRVSAFRPAYIQPRRGARSATRAYRLLYGVLGPLYPVLRRLFPRHTTTTDAVGAAMLTVARGKVPTPRIAVTAEINHLAAAPA</sequence>
<keyword evidence="4" id="KW-1185">Reference proteome</keyword>
<dbReference type="InterPro" id="IPR016040">
    <property type="entry name" value="NAD(P)-bd_dom"/>
</dbReference>
<reference evidence="4 5" key="1">
    <citation type="submission" date="2018-09" db="EMBL/GenBank/DDBJ databases">
        <title>Streptomyces sp. nov. DS1-2, an endophytic actinomycete isolated from roots of Dendrobium scabrilingue.</title>
        <authorList>
            <person name="Kuncharoen N."/>
            <person name="Kudo T."/>
            <person name="Ohkuma M."/>
            <person name="Yuki M."/>
            <person name="Tanasupawat S."/>
        </authorList>
    </citation>
    <scope>NUCLEOTIDE SEQUENCE [LARGE SCALE GENOMIC DNA]</scope>
    <source>
        <strain evidence="2 5">AZ1-7</strain>
        <strain evidence="3 4">DS1-2</strain>
    </source>
</reference>
<dbReference type="PANTHER" id="PTHR14097">
    <property type="entry name" value="OXIDOREDUCTASE HTATIP2"/>
    <property type="match status" value="1"/>
</dbReference>
<evidence type="ECO:0000313" key="4">
    <source>
        <dbReference type="Proteomes" id="UP000268652"/>
    </source>
</evidence>
<dbReference type="EMBL" id="RBDX01000018">
    <property type="protein sequence ID" value="RKN06889.1"/>
    <property type="molecule type" value="Genomic_DNA"/>
</dbReference>
<feature type="domain" description="NAD(P)-binding" evidence="1">
    <location>
        <begin position="7"/>
        <end position="151"/>
    </location>
</feature>
<dbReference type="RefSeq" id="WP_120698587.1">
    <property type="nucleotide sequence ID" value="NZ_RBDX01000018.1"/>
</dbReference>
<dbReference type="InterPro" id="IPR036291">
    <property type="entry name" value="NAD(P)-bd_dom_sf"/>
</dbReference>
<dbReference type="Proteomes" id="UP000268652">
    <property type="component" value="Unassembled WGS sequence"/>
</dbReference>
<dbReference type="Proteomes" id="UP000275024">
    <property type="component" value="Unassembled WGS sequence"/>
</dbReference>